<feature type="domain" description="Longin" evidence="5">
    <location>
        <begin position="34"/>
        <end position="118"/>
    </location>
</feature>
<evidence type="ECO:0000256" key="4">
    <source>
        <dbReference type="SAM" id="Phobius"/>
    </source>
</evidence>
<gene>
    <name evidence="6" type="ORF">RIF29_11449</name>
</gene>
<dbReference type="Proteomes" id="UP001372338">
    <property type="component" value="Unassembled WGS sequence"/>
</dbReference>
<dbReference type="SUPFAM" id="SSF64356">
    <property type="entry name" value="SNARE-like"/>
    <property type="match status" value="1"/>
</dbReference>
<keyword evidence="3 4" id="KW-0472">Membrane</keyword>
<evidence type="ECO:0000256" key="1">
    <source>
        <dbReference type="ARBA" id="ARBA00004370"/>
    </source>
</evidence>
<comment type="caution">
    <text evidence="6">The sequence shown here is derived from an EMBL/GenBank/DDBJ whole genome shotgun (WGS) entry which is preliminary data.</text>
</comment>
<evidence type="ECO:0000259" key="5">
    <source>
        <dbReference type="SMART" id="SM01270"/>
    </source>
</evidence>
<keyword evidence="4" id="KW-0812">Transmembrane</keyword>
<dbReference type="EMBL" id="JAYWIO010000002">
    <property type="protein sequence ID" value="KAK7282558.1"/>
    <property type="molecule type" value="Genomic_DNA"/>
</dbReference>
<comment type="subcellular location">
    <subcellularLocation>
        <location evidence="1">Membrane</location>
    </subcellularLocation>
</comment>
<dbReference type="SMART" id="SM01270">
    <property type="entry name" value="Longin"/>
    <property type="match status" value="1"/>
</dbReference>
<feature type="transmembrane region" description="Helical" evidence="4">
    <location>
        <begin position="227"/>
        <end position="249"/>
    </location>
</feature>
<organism evidence="6 7">
    <name type="scientific">Crotalaria pallida</name>
    <name type="common">Smooth rattlebox</name>
    <name type="synonym">Crotalaria striata</name>
    <dbReference type="NCBI Taxonomy" id="3830"/>
    <lineage>
        <taxon>Eukaryota</taxon>
        <taxon>Viridiplantae</taxon>
        <taxon>Streptophyta</taxon>
        <taxon>Embryophyta</taxon>
        <taxon>Tracheophyta</taxon>
        <taxon>Spermatophyta</taxon>
        <taxon>Magnoliopsida</taxon>
        <taxon>eudicotyledons</taxon>
        <taxon>Gunneridae</taxon>
        <taxon>Pentapetalae</taxon>
        <taxon>rosids</taxon>
        <taxon>fabids</taxon>
        <taxon>Fabales</taxon>
        <taxon>Fabaceae</taxon>
        <taxon>Papilionoideae</taxon>
        <taxon>50 kb inversion clade</taxon>
        <taxon>genistoids sensu lato</taxon>
        <taxon>core genistoids</taxon>
        <taxon>Crotalarieae</taxon>
        <taxon>Crotalaria</taxon>
    </lineage>
</organism>
<dbReference type="InterPro" id="IPR010908">
    <property type="entry name" value="Longin_dom"/>
</dbReference>
<protein>
    <recommendedName>
        <fullName evidence="5">Longin domain-containing protein</fullName>
    </recommendedName>
</protein>
<dbReference type="Gene3D" id="3.30.450.50">
    <property type="entry name" value="Longin domain"/>
    <property type="match status" value="1"/>
</dbReference>
<dbReference type="InterPro" id="IPR011012">
    <property type="entry name" value="Longin-like_dom_sf"/>
</dbReference>
<evidence type="ECO:0000256" key="3">
    <source>
        <dbReference type="ARBA" id="ARBA00023136"/>
    </source>
</evidence>
<keyword evidence="7" id="KW-1185">Reference proteome</keyword>
<dbReference type="PANTHER" id="PTHR47461">
    <property type="entry name" value="PHYTOLONGIN PHYL1.2"/>
    <property type="match status" value="1"/>
</dbReference>
<keyword evidence="4" id="KW-1133">Transmembrane helix</keyword>
<dbReference type="InterPro" id="IPR044783">
    <property type="entry name" value="PHYL"/>
</dbReference>
<proteinExistence type="inferred from homology"/>
<evidence type="ECO:0000256" key="2">
    <source>
        <dbReference type="ARBA" id="ARBA00008025"/>
    </source>
</evidence>
<dbReference type="PANTHER" id="PTHR47461:SF3">
    <property type="entry name" value="PHYTOLONGIN PHYL2.2"/>
    <property type="match status" value="1"/>
</dbReference>
<comment type="similarity">
    <text evidence="2">Belongs to the synaptobrevin family.</text>
</comment>
<name>A0AAN9P009_CROPI</name>
<sequence>MISNPELIHYACIAKQTTILGQHNTSKDPNIETLASQCIEKTPPNHSFFSHTFKDRTFTFLIDTPFVFFAIFNHQTPKSETLIFLNHVKTAFRAVLDPNTDYSRDFEPLCFQSRFDSIMKEALNLEPESSLDMSATSIISSSESGSVKGKRSAMVPLLGKPPEGLKKKKRVVGSEASGLIEGGKDGNLENKVEVSDTSEVNVCSRDLSLKGMVIDHRQKAKHIWKKHVWVVLLLDLLVCAILFVIWLWVCSGFKCMAY</sequence>
<dbReference type="AlphaFoldDB" id="A0AAN9P009"/>
<accession>A0AAN9P009</accession>
<dbReference type="GO" id="GO:0016020">
    <property type="term" value="C:membrane"/>
    <property type="evidence" value="ECO:0007669"/>
    <property type="project" value="UniProtKB-SubCell"/>
</dbReference>
<evidence type="ECO:0000313" key="6">
    <source>
        <dbReference type="EMBL" id="KAK7282558.1"/>
    </source>
</evidence>
<evidence type="ECO:0000313" key="7">
    <source>
        <dbReference type="Proteomes" id="UP001372338"/>
    </source>
</evidence>
<reference evidence="6 7" key="1">
    <citation type="submission" date="2024-01" db="EMBL/GenBank/DDBJ databases">
        <title>The genomes of 5 underutilized Papilionoideae crops provide insights into root nodulation and disease resistanc.</title>
        <authorList>
            <person name="Yuan L."/>
        </authorList>
    </citation>
    <scope>NUCLEOTIDE SEQUENCE [LARGE SCALE GENOMIC DNA]</scope>
    <source>
        <strain evidence="6">ZHUSHIDOU_FW_LH</strain>
        <tissue evidence="6">Leaf</tissue>
    </source>
</reference>